<comment type="caution">
    <text evidence="1">The sequence shown here is derived from an EMBL/GenBank/DDBJ whole genome shotgun (WGS) entry which is preliminary data.</text>
</comment>
<evidence type="ECO:0000313" key="1">
    <source>
        <dbReference type="EMBL" id="KAG8575201.1"/>
    </source>
</evidence>
<sequence>MPSIKNSELYISPLSAPQWVFVKITYCFRTVQPSVYFKLSIDLDLLLPYCLPQRKWQNTIKTSKTTWIISNFNEHSPYMNMNPH</sequence>
<organism evidence="1 2">
    <name type="scientific">Engystomops pustulosus</name>
    <name type="common">Tungara frog</name>
    <name type="synonym">Physalaemus pustulosus</name>
    <dbReference type="NCBI Taxonomy" id="76066"/>
    <lineage>
        <taxon>Eukaryota</taxon>
        <taxon>Metazoa</taxon>
        <taxon>Chordata</taxon>
        <taxon>Craniata</taxon>
        <taxon>Vertebrata</taxon>
        <taxon>Euteleostomi</taxon>
        <taxon>Amphibia</taxon>
        <taxon>Batrachia</taxon>
        <taxon>Anura</taxon>
        <taxon>Neobatrachia</taxon>
        <taxon>Hyloidea</taxon>
        <taxon>Leptodactylidae</taxon>
        <taxon>Leiuperinae</taxon>
        <taxon>Engystomops</taxon>
    </lineage>
</organism>
<dbReference type="EMBL" id="WNYA01000004">
    <property type="protein sequence ID" value="KAG8575201.1"/>
    <property type="molecule type" value="Genomic_DNA"/>
</dbReference>
<accession>A0AAV7BRI3</accession>
<name>A0AAV7BRI3_ENGPU</name>
<dbReference type="Proteomes" id="UP000824782">
    <property type="component" value="Unassembled WGS sequence"/>
</dbReference>
<proteinExistence type="predicted"/>
<gene>
    <name evidence="1" type="ORF">GDO81_009473</name>
</gene>
<reference evidence="1" key="1">
    <citation type="thesis" date="2020" institute="ProQuest LLC" country="789 East Eisenhower Parkway, Ann Arbor, MI, USA">
        <title>Comparative Genomics and Chromosome Evolution.</title>
        <authorList>
            <person name="Mudd A.B."/>
        </authorList>
    </citation>
    <scope>NUCLEOTIDE SEQUENCE</scope>
    <source>
        <strain evidence="1">237g6f4</strain>
        <tissue evidence="1">Blood</tissue>
    </source>
</reference>
<protein>
    <submittedName>
        <fullName evidence="1">Uncharacterized protein</fullName>
    </submittedName>
</protein>
<dbReference type="AlphaFoldDB" id="A0AAV7BRI3"/>
<evidence type="ECO:0000313" key="2">
    <source>
        <dbReference type="Proteomes" id="UP000824782"/>
    </source>
</evidence>
<keyword evidence="2" id="KW-1185">Reference proteome</keyword>